<sequence>MKGHMLEPSPLDFQPRFGSSYMGVCGSPTRAREHGHGERSFWYGAEDKSINFLAVMRPSKVLSTKTISSEMIRLTGVIRAEQRRLKKQDRIAYAVATDGDLFRFFRMSEEGQTAETQCRSGNYHEDTIVILMSIFDDALVPSGARMTSPTAREVTTGFDLTDEAQPRKVLMNRILTKVMKKKNSAEIRNKLPNPLSVKVEESTLGLIRVVILKAIERPFKVMQAGNCDHGFPGYGPVLMRNFDVGLKKVLEEVDFVDYNDNQKVLKHAIRKAILEEVRPVFEEILNEVRKKKLEKFFR</sequence>
<organism evidence="1 2">
    <name type="scientific">Penicillium nalgiovense</name>
    <dbReference type="NCBI Taxonomy" id="60175"/>
    <lineage>
        <taxon>Eukaryota</taxon>
        <taxon>Fungi</taxon>
        <taxon>Dikarya</taxon>
        <taxon>Ascomycota</taxon>
        <taxon>Pezizomycotina</taxon>
        <taxon>Eurotiomycetes</taxon>
        <taxon>Eurotiomycetidae</taxon>
        <taxon>Eurotiales</taxon>
        <taxon>Aspergillaceae</taxon>
        <taxon>Penicillium</taxon>
    </lineage>
</organism>
<dbReference type="Proteomes" id="UP000191691">
    <property type="component" value="Unassembled WGS sequence"/>
</dbReference>
<evidence type="ECO:0000313" key="1">
    <source>
        <dbReference type="EMBL" id="OQE96277.1"/>
    </source>
</evidence>
<dbReference type="EMBL" id="MOOB01000001">
    <property type="protein sequence ID" value="OQE96277.1"/>
    <property type="molecule type" value="Genomic_DNA"/>
</dbReference>
<comment type="caution">
    <text evidence="1">The sequence shown here is derived from an EMBL/GenBank/DDBJ whole genome shotgun (WGS) entry which is preliminary data.</text>
</comment>
<dbReference type="OMA" id="FFRMSEE"/>
<accession>A0A1V6Z9E6</accession>
<dbReference type="AlphaFoldDB" id="A0A1V6Z9E6"/>
<name>A0A1V6Z9E6_PENNA</name>
<proteinExistence type="predicted"/>
<reference evidence="2" key="1">
    <citation type="journal article" date="2017" name="Nat. Microbiol.">
        <title>Global analysis of biosynthetic gene clusters reveals vast potential of secondary metabolite production in Penicillium species.</title>
        <authorList>
            <person name="Nielsen J.C."/>
            <person name="Grijseels S."/>
            <person name="Prigent S."/>
            <person name="Ji B."/>
            <person name="Dainat J."/>
            <person name="Nielsen K.F."/>
            <person name="Frisvad J.C."/>
            <person name="Workman M."/>
            <person name="Nielsen J."/>
        </authorList>
    </citation>
    <scope>NUCLEOTIDE SEQUENCE [LARGE SCALE GENOMIC DNA]</scope>
    <source>
        <strain evidence="2">IBT 13039</strain>
    </source>
</reference>
<gene>
    <name evidence="1" type="ORF">PENNAL_c0001G09979</name>
</gene>
<evidence type="ECO:0000313" key="2">
    <source>
        <dbReference type="Proteomes" id="UP000191691"/>
    </source>
</evidence>
<keyword evidence="2" id="KW-1185">Reference proteome</keyword>
<protein>
    <submittedName>
        <fullName evidence="1">Uncharacterized protein</fullName>
    </submittedName>
</protein>